<reference evidence="2 3" key="1">
    <citation type="journal article" date="2008" name="Nature">
        <title>The Trichoplax genome and the nature of placozoans.</title>
        <authorList>
            <person name="Srivastava M."/>
            <person name="Begovic E."/>
            <person name="Chapman J."/>
            <person name="Putnam N.H."/>
            <person name="Hellsten U."/>
            <person name="Kawashima T."/>
            <person name="Kuo A."/>
            <person name="Mitros T."/>
            <person name="Salamov A."/>
            <person name="Carpenter M.L."/>
            <person name="Signorovitch A.Y."/>
            <person name="Moreno M.A."/>
            <person name="Kamm K."/>
            <person name="Grimwood J."/>
            <person name="Schmutz J."/>
            <person name="Shapiro H."/>
            <person name="Grigoriev I.V."/>
            <person name="Buss L.W."/>
            <person name="Schierwater B."/>
            <person name="Dellaporta S.L."/>
            <person name="Rokhsar D.S."/>
        </authorList>
    </citation>
    <scope>NUCLEOTIDE SEQUENCE [LARGE SCALE GENOMIC DNA]</scope>
    <source>
        <strain evidence="2 3">Grell-BS-1999</strain>
    </source>
</reference>
<keyword evidence="3" id="KW-1185">Reference proteome</keyword>
<dbReference type="InParanoid" id="B3RQG8"/>
<keyword evidence="1" id="KW-0812">Transmembrane</keyword>
<protein>
    <submittedName>
        <fullName evidence="2">Uncharacterized protein</fullName>
    </submittedName>
</protein>
<sequence length="209" mass="23610">MSYLATLSLDQQTYLDKTPSLQPIGTYINSRCFPNMLSALQASNIKFTQLLECLTSQQPLASGSITQSLTSLNDSLTWCGERLESMKRGGLTQIPTMFDSVSVEYVTTGLSPEREDKTETDTENIRAFEEEMGKAAKFQEVFKNIQAISKWPKYWDVQVMPSFGSDYSVTKKSAYAKVEYVAIVFFLLIAVFLIQLVVRSKLLPYFKTL</sequence>
<dbReference type="Proteomes" id="UP000009022">
    <property type="component" value="Unassembled WGS sequence"/>
</dbReference>
<accession>B3RQG8</accession>
<dbReference type="GeneID" id="6751908"/>
<feature type="transmembrane region" description="Helical" evidence="1">
    <location>
        <begin position="180"/>
        <end position="198"/>
    </location>
</feature>
<dbReference type="CTD" id="6751908"/>
<evidence type="ECO:0000313" key="2">
    <source>
        <dbReference type="EMBL" id="EDV27238.1"/>
    </source>
</evidence>
<name>B3RQG8_TRIAD</name>
<dbReference type="HOGENOM" id="CLU_1316935_0_0_1"/>
<dbReference type="EMBL" id="DS985243">
    <property type="protein sequence ID" value="EDV27238.1"/>
    <property type="molecule type" value="Genomic_DNA"/>
</dbReference>
<keyword evidence="1" id="KW-0472">Membrane</keyword>
<dbReference type="RefSeq" id="XP_002111234.1">
    <property type="nucleotide sequence ID" value="XM_002111198.1"/>
</dbReference>
<dbReference type="KEGG" id="tad:TRIADDRAFT_54983"/>
<dbReference type="AlphaFoldDB" id="B3RQG8"/>
<evidence type="ECO:0000256" key="1">
    <source>
        <dbReference type="SAM" id="Phobius"/>
    </source>
</evidence>
<evidence type="ECO:0000313" key="3">
    <source>
        <dbReference type="Proteomes" id="UP000009022"/>
    </source>
</evidence>
<keyword evidence="1" id="KW-1133">Transmembrane helix</keyword>
<organism evidence="2 3">
    <name type="scientific">Trichoplax adhaerens</name>
    <name type="common">Trichoplax reptans</name>
    <dbReference type="NCBI Taxonomy" id="10228"/>
    <lineage>
        <taxon>Eukaryota</taxon>
        <taxon>Metazoa</taxon>
        <taxon>Placozoa</taxon>
        <taxon>Uniplacotomia</taxon>
        <taxon>Trichoplacea</taxon>
        <taxon>Trichoplacidae</taxon>
        <taxon>Trichoplax</taxon>
    </lineage>
</organism>
<proteinExistence type="predicted"/>
<gene>
    <name evidence="2" type="ORF">TRIADDRAFT_54983</name>
</gene>